<dbReference type="InterPro" id="IPR038670">
    <property type="entry name" value="HslJ-like_sf"/>
</dbReference>
<feature type="domain" description="DUF306" evidence="2">
    <location>
        <begin position="151"/>
        <end position="255"/>
    </location>
</feature>
<evidence type="ECO:0000259" key="2">
    <source>
        <dbReference type="Pfam" id="PF03724"/>
    </source>
</evidence>
<keyword evidence="4" id="KW-1185">Reference proteome</keyword>
<dbReference type="PROSITE" id="PS51257">
    <property type="entry name" value="PROKAR_LIPOPROTEIN"/>
    <property type="match status" value="1"/>
</dbReference>
<name>A0ABV8DTS4_9NOCA</name>
<proteinExistence type="predicted"/>
<evidence type="ECO:0000313" key="3">
    <source>
        <dbReference type="EMBL" id="MFC3962927.1"/>
    </source>
</evidence>
<gene>
    <name evidence="3" type="ORF">ACFO0B_13110</name>
</gene>
<evidence type="ECO:0000256" key="1">
    <source>
        <dbReference type="SAM" id="SignalP"/>
    </source>
</evidence>
<keyword evidence="1" id="KW-0732">Signal</keyword>
<dbReference type="PANTHER" id="PTHR35535">
    <property type="entry name" value="HEAT SHOCK PROTEIN HSLJ"/>
    <property type="match status" value="1"/>
</dbReference>
<dbReference type="Pfam" id="PF03724">
    <property type="entry name" value="META"/>
    <property type="match status" value="2"/>
</dbReference>
<dbReference type="Gene3D" id="2.40.128.270">
    <property type="match status" value="2"/>
</dbReference>
<dbReference type="Proteomes" id="UP001595696">
    <property type="component" value="Unassembled WGS sequence"/>
</dbReference>
<organism evidence="3 4">
    <name type="scientific">Nocardia jiangsuensis</name>
    <dbReference type="NCBI Taxonomy" id="1691563"/>
    <lineage>
        <taxon>Bacteria</taxon>
        <taxon>Bacillati</taxon>
        <taxon>Actinomycetota</taxon>
        <taxon>Actinomycetes</taxon>
        <taxon>Mycobacteriales</taxon>
        <taxon>Nocardiaceae</taxon>
        <taxon>Nocardia</taxon>
    </lineage>
</organism>
<dbReference type="EMBL" id="JBHSAX010000013">
    <property type="protein sequence ID" value="MFC3962927.1"/>
    <property type="molecule type" value="Genomic_DNA"/>
</dbReference>
<dbReference type="RefSeq" id="WP_378612675.1">
    <property type="nucleotide sequence ID" value="NZ_JBHSAX010000013.1"/>
</dbReference>
<protein>
    <submittedName>
        <fullName evidence="3">META domain-containing protein</fullName>
    </submittedName>
</protein>
<dbReference type="InterPro" id="IPR005184">
    <property type="entry name" value="DUF306_Meta_HslJ"/>
</dbReference>
<dbReference type="InterPro" id="IPR053147">
    <property type="entry name" value="Hsp_HslJ-like"/>
</dbReference>
<sequence length="261" mass="27153">MPANLLRFGAVVLFALCAAVACADDGGSDSPSPDNTPMGRTFLSTTVDGTPIPGGGPLTLRFAEGHVSANAGCNTTTGPVSFDGDVLRVGELAGTLMGCPGDRADADQWVARLLNATPTWQLTDGRLTLRAEGQTVELLDKKIAQPDRPVRDTVWTVTELLTPESRIRAEAIDQAAPTLRIAQDGAVTGSAGCNQLTGTAEVGEGAATFRVATTRMLCPPAVMEIEQSVLRALDGHVTLSVDADLLTLRNDNGSGLTLRAT</sequence>
<accession>A0ABV8DTS4</accession>
<dbReference type="PANTHER" id="PTHR35535:SF2">
    <property type="entry name" value="DUF306 DOMAIN-CONTAINING PROTEIN"/>
    <property type="match status" value="1"/>
</dbReference>
<reference evidence="4" key="1">
    <citation type="journal article" date="2019" name="Int. J. Syst. Evol. Microbiol.">
        <title>The Global Catalogue of Microorganisms (GCM) 10K type strain sequencing project: providing services to taxonomists for standard genome sequencing and annotation.</title>
        <authorList>
            <consortium name="The Broad Institute Genomics Platform"/>
            <consortium name="The Broad Institute Genome Sequencing Center for Infectious Disease"/>
            <person name="Wu L."/>
            <person name="Ma J."/>
        </authorList>
    </citation>
    <scope>NUCLEOTIDE SEQUENCE [LARGE SCALE GENOMIC DNA]</scope>
    <source>
        <strain evidence="4">CGMCC 4.7330</strain>
    </source>
</reference>
<feature type="domain" description="DUF306" evidence="2">
    <location>
        <begin position="40"/>
        <end position="135"/>
    </location>
</feature>
<feature type="chain" id="PRO_5046673684" evidence="1">
    <location>
        <begin position="24"/>
        <end position="261"/>
    </location>
</feature>
<feature type="signal peptide" evidence="1">
    <location>
        <begin position="1"/>
        <end position="23"/>
    </location>
</feature>
<evidence type="ECO:0000313" key="4">
    <source>
        <dbReference type="Proteomes" id="UP001595696"/>
    </source>
</evidence>
<comment type="caution">
    <text evidence="3">The sequence shown here is derived from an EMBL/GenBank/DDBJ whole genome shotgun (WGS) entry which is preliminary data.</text>
</comment>